<sequence length="224" mass="22920">MNAMAAGQTPPSAASTGTPPPPALTQPDQDSHPELPQSDFRRSVWIWPSALVSLLAIGVSVWGAGFGAVAIAVVCAWVGWVLFRELRPTSSWAVPVAAGLVCGVLVWLVCLHQSAWIFAKSNGVGITSTTSPKGSGPTCPTQALRTVTGTNTALLAAELRGLPAGAQVTAEASSRSKPLAVVTAFADDKGVAHVAFTVSVAAADPVAVRAEARVSTTVVLTCAW</sequence>
<feature type="region of interest" description="Disordered" evidence="1">
    <location>
        <begin position="1"/>
        <end position="36"/>
    </location>
</feature>
<reference evidence="4" key="1">
    <citation type="submission" date="2016-10" db="EMBL/GenBank/DDBJ databases">
        <authorList>
            <person name="Varghese N."/>
            <person name="Submissions S."/>
        </authorList>
    </citation>
    <scope>NUCLEOTIDE SEQUENCE [LARGE SCALE GENOMIC DNA]</scope>
    <source>
        <strain evidence="4">DSM 22329</strain>
    </source>
</reference>
<organism evidence="3 4">
    <name type="scientific">Pedococcus dokdonensis</name>
    <dbReference type="NCBI Taxonomy" id="443156"/>
    <lineage>
        <taxon>Bacteria</taxon>
        <taxon>Bacillati</taxon>
        <taxon>Actinomycetota</taxon>
        <taxon>Actinomycetes</taxon>
        <taxon>Micrococcales</taxon>
        <taxon>Intrasporangiaceae</taxon>
        <taxon>Pedococcus</taxon>
    </lineage>
</organism>
<keyword evidence="4" id="KW-1185">Reference proteome</keyword>
<evidence type="ECO:0000256" key="1">
    <source>
        <dbReference type="SAM" id="MobiDB-lite"/>
    </source>
</evidence>
<evidence type="ECO:0000256" key="2">
    <source>
        <dbReference type="SAM" id="Phobius"/>
    </source>
</evidence>
<keyword evidence="2" id="KW-0812">Transmembrane</keyword>
<dbReference type="EMBL" id="LT629711">
    <property type="protein sequence ID" value="SDO90506.1"/>
    <property type="molecule type" value="Genomic_DNA"/>
</dbReference>
<dbReference type="STRING" id="443156.SAMN04489867_0909"/>
<dbReference type="AlphaFoldDB" id="A0A1H0NDA3"/>
<gene>
    <name evidence="3" type="ORF">SAMN04489867_0909</name>
</gene>
<evidence type="ECO:0000313" key="4">
    <source>
        <dbReference type="Proteomes" id="UP000199077"/>
    </source>
</evidence>
<keyword evidence="2" id="KW-1133">Transmembrane helix</keyword>
<feature type="transmembrane region" description="Helical" evidence="2">
    <location>
        <begin position="92"/>
        <end position="111"/>
    </location>
</feature>
<feature type="transmembrane region" description="Helical" evidence="2">
    <location>
        <begin position="51"/>
        <end position="80"/>
    </location>
</feature>
<accession>A0A1H0NDA3</accession>
<protein>
    <submittedName>
        <fullName evidence="3">Uncharacterized protein</fullName>
    </submittedName>
</protein>
<name>A0A1H0NDA3_9MICO</name>
<evidence type="ECO:0000313" key="3">
    <source>
        <dbReference type="EMBL" id="SDO90506.1"/>
    </source>
</evidence>
<keyword evidence="2" id="KW-0472">Membrane</keyword>
<dbReference type="Proteomes" id="UP000199077">
    <property type="component" value="Chromosome I"/>
</dbReference>
<proteinExistence type="predicted"/>